<sequence>MANLSARSIKQLQHELYAQRLRMIEAGEREAQPFAPKSDFGQLKSSAKLQKKFSFA</sequence>
<proteinExistence type="predicted"/>
<gene>
    <name evidence="1" type="ORF">QO199_24540</name>
</gene>
<evidence type="ECO:0000313" key="1">
    <source>
        <dbReference type="EMBL" id="MDN6881813.1"/>
    </source>
</evidence>
<evidence type="ECO:0000313" key="2">
    <source>
        <dbReference type="Proteomes" id="UP001176500"/>
    </source>
</evidence>
<dbReference type="RefSeq" id="WP_301481336.1">
    <property type="nucleotide sequence ID" value="NZ_JASMRX010000040.1"/>
</dbReference>
<protein>
    <submittedName>
        <fullName evidence="1">Uncharacterized protein</fullName>
    </submittedName>
</protein>
<reference evidence="1" key="1">
    <citation type="submission" date="2023-05" db="EMBL/GenBank/DDBJ databases">
        <title>Cannabis rhizosphere genomes.</title>
        <authorList>
            <person name="Goff K.L."/>
        </authorList>
    </citation>
    <scope>NUCLEOTIDE SEQUENCE</scope>
    <source>
        <strain evidence="1">SPPC 2817</strain>
    </source>
</reference>
<name>A0ABT8LWX2_9GAMM</name>
<dbReference type="EMBL" id="JASMRX010000040">
    <property type="protein sequence ID" value="MDN6881813.1"/>
    <property type="molecule type" value="Genomic_DNA"/>
</dbReference>
<organism evidence="1 2">
    <name type="scientific">Serratia bockelmannii</name>
    <dbReference type="NCBI Taxonomy" id="2703793"/>
    <lineage>
        <taxon>Bacteria</taxon>
        <taxon>Pseudomonadati</taxon>
        <taxon>Pseudomonadota</taxon>
        <taxon>Gammaproteobacteria</taxon>
        <taxon>Enterobacterales</taxon>
        <taxon>Yersiniaceae</taxon>
        <taxon>Serratia</taxon>
    </lineage>
</organism>
<keyword evidence="2" id="KW-1185">Reference proteome</keyword>
<comment type="caution">
    <text evidence="1">The sequence shown here is derived from an EMBL/GenBank/DDBJ whole genome shotgun (WGS) entry which is preliminary data.</text>
</comment>
<accession>A0ABT8LWX2</accession>
<dbReference type="Proteomes" id="UP001176500">
    <property type="component" value="Unassembled WGS sequence"/>
</dbReference>